<feature type="transmembrane region" description="Helical" evidence="9">
    <location>
        <begin position="255"/>
        <end position="277"/>
    </location>
</feature>
<dbReference type="Pfam" id="PF02653">
    <property type="entry name" value="BPD_transp_2"/>
    <property type="match status" value="1"/>
</dbReference>
<sequence length="288" mass="29730">MTLFFIVTLNGLTLAALYFLAASGFSLIFGLMRTINMAHGALLLLGGYVGFSVTEATGLWGLGVLGGGLVAAFAGALVQFGVLGWMQGDELRQTLASIAISIIMADLMLWYWGGITYQVELPEMLAGGQRLPLLGVGYASIRLALMGFALVTGVALWLLIQKTRFGAVIRAGVDDQAMLRALGFPIERIFIGVFALGGMLAGMAGVVAASALSIAPGTDLQFLLSSLVVVIVGGMGSVGGAALGALLVGLAEQYGLAYAPTYGAVFTFAIMVLVLAVRPQGLMGKAEA</sequence>
<dbReference type="OrthoDB" id="9807115at2"/>
<comment type="caution">
    <text evidence="10">The sequence shown here is derived from an EMBL/GenBank/DDBJ whole genome shotgun (WGS) entry which is preliminary data.</text>
</comment>
<keyword evidence="3" id="KW-1003">Cell membrane</keyword>
<keyword evidence="4 9" id="KW-0812">Transmembrane</keyword>
<evidence type="ECO:0000256" key="3">
    <source>
        <dbReference type="ARBA" id="ARBA00022475"/>
    </source>
</evidence>
<dbReference type="GO" id="GO:0005886">
    <property type="term" value="C:plasma membrane"/>
    <property type="evidence" value="ECO:0007669"/>
    <property type="project" value="UniProtKB-SubCell"/>
</dbReference>
<evidence type="ECO:0000313" key="10">
    <source>
        <dbReference type="EMBL" id="PJE38716.1"/>
    </source>
</evidence>
<evidence type="ECO:0000256" key="7">
    <source>
        <dbReference type="ARBA" id="ARBA00023136"/>
    </source>
</evidence>
<dbReference type="GO" id="GO:0006865">
    <property type="term" value="P:amino acid transport"/>
    <property type="evidence" value="ECO:0007669"/>
    <property type="project" value="UniProtKB-KW"/>
</dbReference>
<organism evidence="10 11">
    <name type="scientific">Pseudooceanicola lipolyticus</name>
    <dbReference type="NCBI Taxonomy" id="2029104"/>
    <lineage>
        <taxon>Bacteria</taxon>
        <taxon>Pseudomonadati</taxon>
        <taxon>Pseudomonadota</taxon>
        <taxon>Alphaproteobacteria</taxon>
        <taxon>Rhodobacterales</taxon>
        <taxon>Paracoccaceae</taxon>
        <taxon>Pseudooceanicola</taxon>
    </lineage>
</organism>
<accession>A0A2M8J7H6</accession>
<dbReference type="GO" id="GO:0005524">
    <property type="term" value="F:ATP binding"/>
    <property type="evidence" value="ECO:0007669"/>
    <property type="project" value="UniProtKB-KW"/>
</dbReference>
<feature type="transmembrane region" description="Helical" evidence="9">
    <location>
        <begin position="220"/>
        <end position="248"/>
    </location>
</feature>
<proteinExistence type="inferred from homology"/>
<keyword evidence="7 9" id="KW-0472">Membrane</keyword>
<keyword evidence="10" id="KW-0547">Nucleotide-binding</keyword>
<evidence type="ECO:0000256" key="2">
    <source>
        <dbReference type="ARBA" id="ARBA00022448"/>
    </source>
</evidence>
<feature type="transmembrane region" description="Helical" evidence="9">
    <location>
        <begin position="95"/>
        <end position="113"/>
    </location>
</feature>
<keyword evidence="5" id="KW-0029">Amino-acid transport</keyword>
<dbReference type="InterPro" id="IPR052157">
    <property type="entry name" value="BCAA_transport_permease"/>
</dbReference>
<name>A0A2M8J7H6_9RHOB</name>
<reference evidence="10 11" key="1">
    <citation type="journal article" date="2018" name="Int. J. Syst. Evol. Microbiol.">
        <title>Pseudooceanicola lipolyticus sp. nov., a marine alphaproteobacterium, reclassification of Oceanicola flagellatus as Pseudooceanicola flagellatus comb. nov. and emended description of the genus Pseudooceanicola.</title>
        <authorList>
            <person name="Huang M.-M."/>
            <person name="Guo L.-L."/>
            <person name="Wu Y.-H."/>
            <person name="Lai Q.-L."/>
            <person name="Shao Z.-Z."/>
            <person name="Wang C.-S."/>
            <person name="Wu M."/>
            <person name="Xu X.-W."/>
        </authorList>
    </citation>
    <scope>NUCLEOTIDE SEQUENCE [LARGE SCALE GENOMIC DNA]</scope>
    <source>
        <strain evidence="10 11">157</strain>
    </source>
</reference>
<dbReference type="EMBL" id="PGTB01000001">
    <property type="protein sequence ID" value="PJE38716.1"/>
    <property type="molecule type" value="Genomic_DNA"/>
</dbReference>
<feature type="transmembrane region" description="Helical" evidence="9">
    <location>
        <begin position="6"/>
        <end position="28"/>
    </location>
</feature>
<feature type="transmembrane region" description="Helical" evidence="9">
    <location>
        <begin position="35"/>
        <end position="53"/>
    </location>
</feature>
<dbReference type="CDD" id="cd06582">
    <property type="entry name" value="TM_PBP1_LivH_like"/>
    <property type="match status" value="1"/>
</dbReference>
<comment type="subcellular location">
    <subcellularLocation>
        <location evidence="1">Cell membrane</location>
        <topology evidence="1">Multi-pass membrane protein</topology>
    </subcellularLocation>
</comment>
<gene>
    <name evidence="10" type="ORF">CVM52_00905</name>
</gene>
<keyword evidence="2" id="KW-0813">Transport</keyword>
<evidence type="ECO:0000256" key="9">
    <source>
        <dbReference type="SAM" id="Phobius"/>
    </source>
</evidence>
<dbReference type="PANTHER" id="PTHR11795:SF442">
    <property type="entry name" value="ABC TRANSPORTER ATP-BINDING PROTEIN"/>
    <property type="match status" value="1"/>
</dbReference>
<evidence type="ECO:0000256" key="4">
    <source>
        <dbReference type="ARBA" id="ARBA00022692"/>
    </source>
</evidence>
<keyword evidence="6 9" id="KW-1133">Transmembrane helix</keyword>
<dbReference type="Proteomes" id="UP000231553">
    <property type="component" value="Unassembled WGS sequence"/>
</dbReference>
<evidence type="ECO:0000256" key="6">
    <source>
        <dbReference type="ARBA" id="ARBA00022989"/>
    </source>
</evidence>
<dbReference type="GO" id="GO:0022857">
    <property type="term" value="F:transmembrane transporter activity"/>
    <property type="evidence" value="ECO:0007669"/>
    <property type="project" value="InterPro"/>
</dbReference>
<feature type="transmembrane region" description="Helical" evidence="9">
    <location>
        <begin position="189"/>
        <end position="214"/>
    </location>
</feature>
<evidence type="ECO:0000256" key="1">
    <source>
        <dbReference type="ARBA" id="ARBA00004651"/>
    </source>
</evidence>
<keyword evidence="11" id="KW-1185">Reference proteome</keyword>
<dbReference type="AlphaFoldDB" id="A0A2M8J7H6"/>
<feature type="transmembrane region" description="Helical" evidence="9">
    <location>
        <begin position="133"/>
        <end position="160"/>
    </location>
</feature>
<evidence type="ECO:0000256" key="8">
    <source>
        <dbReference type="ARBA" id="ARBA00037998"/>
    </source>
</evidence>
<evidence type="ECO:0000256" key="5">
    <source>
        <dbReference type="ARBA" id="ARBA00022970"/>
    </source>
</evidence>
<dbReference type="InterPro" id="IPR001851">
    <property type="entry name" value="ABC_transp_permease"/>
</dbReference>
<comment type="similarity">
    <text evidence="8">Belongs to the binding-protein-dependent transport system permease family. LivHM subfamily.</text>
</comment>
<feature type="transmembrane region" description="Helical" evidence="9">
    <location>
        <begin position="59"/>
        <end position="83"/>
    </location>
</feature>
<protein>
    <submittedName>
        <fullName evidence="10">ABC transporter ATP-binding protein</fullName>
    </submittedName>
</protein>
<dbReference type="RefSeq" id="WP_100160845.1">
    <property type="nucleotide sequence ID" value="NZ_PGTB01000001.1"/>
</dbReference>
<evidence type="ECO:0000313" key="11">
    <source>
        <dbReference type="Proteomes" id="UP000231553"/>
    </source>
</evidence>
<keyword evidence="10" id="KW-0067">ATP-binding</keyword>
<dbReference type="PANTHER" id="PTHR11795">
    <property type="entry name" value="BRANCHED-CHAIN AMINO ACID TRANSPORT SYSTEM PERMEASE PROTEIN LIVH"/>
    <property type="match status" value="1"/>
</dbReference>